<evidence type="ECO:0008006" key="4">
    <source>
        <dbReference type="Google" id="ProtNLM"/>
    </source>
</evidence>
<protein>
    <recommendedName>
        <fullName evidence="4">RING-type domain-containing protein</fullName>
    </recommendedName>
</protein>
<dbReference type="InParanoid" id="A0A401GK06"/>
<dbReference type="EMBL" id="BFAD01000004">
    <property type="protein sequence ID" value="GBE82479.1"/>
    <property type="molecule type" value="Genomic_DNA"/>
</dbReference>
<keyword evidence="1" id="KW-0472">Membrane</keyword>
<dbReference type="AlphaFoldDB" id="A0A401GK06"/>
<dbReference type="Proteomes" id="UP000287166">
    <property type="component" value="Unassembled WGS sequence"/>
</dbReference>
<feature type="transmembrane region" description="Helical" evidence="1">
    <location>
        <begin position="39"/>
        <end position="60"/>
    </location>
</feature>
<proteinExistence type="predicted"/>
<reference evidence="2 3" key="1">
    <citation type="journal article" date="2018" name="Sci. Rep.">
        <title>Genome sequence of the cauliflower mushroom Sparassis crispa (Hanabiratake) and its association with beneficial usage.</title>
        <authorList>
            <person name="Kiyama R."/>
            <person name="Furutani Y."/>
            <person name="Kawaguchi K."/>
            <person name="Nakanishi T."/>
        </authorList>
    </citation>
    <scope>NUCLEOTIDE SEQUENCE [LARGE SCALE GENOMIC DNA]</scope>
</reference>
<sequence>MLFTFRLFNLSSIFATVWFAVAVIGIYSHSYRCRLAAPHLSWVTFAIACILYLRFIKLLLLPAYRICVRSARTDKAVPGKLTQSRVDRIPLVLYIPPPPEDAFESTSLITVPSPTHAYPPGCLVPIRPSPSGLKRRFIFLRSLRKRKDINALKGSKEDVQGNRAYAQAAWEDLWERGEHPLVRLEGQRSTCGICLMDFEAPKRILPIPEEGAESAEELADARADAEADQNGDTDAGAVQEVQVEPARQDDTHRVALADSGEGPQPLRLLGCGHAFHEFRTRKLASTRGSSVCLDVVHIASVG</sequence>
<gene>
    <name evidence="2" type="ORF">SCP_0408630</name>
</gene>
<dbReference type="GeneID" id="38779396"/>
<keyword evidence="1" id="KW-1133">Transmembrane helix</keyword>
<name>A0A401GK06_9APHY</name>
<dbReference type="STRING" id="139825.A0A401GK06"/>
<dbReference type="OrthoDB" id="8062037at2759"/>
<keyword evidence="3" id="KW-1185">Reference proteome</keyword>
<evidence type="ECO:0000313" key="2">
    <source>
        <dbReference type="EMBL" id="GBE82479.1"/>
    </source>
</evidence>
<evidence type="ECO:0000313" key="3">
    <source>
        <dbReference type="Proteomes" id="UP000287166"/>
    </source>
</evidence>
<organism evidence="2 3">
    <name type="scientific">Sparassis crispa</name>
    <dbReference type="NCBI Taxonomy" id="139825"/>
    <lineage>
        <taxon>Eukaryota</taxon>
        <taxon>Fungi</taxon>
        <taxon>Dikarya</taxon>
        <taxon>Basidiomycota</taxon>
        <taxon>Agaricomycotina</taxon>
        <taxon>Agaricomycetes</taxon>
        <taxon>Polyporales</taxon>
        <taxon>Sparassidaceae</taxon>
        <taxon>Sparassis</taxon>
    </lineage>
</organism>
<accession>A0A401GK06</accession>
<dbReference type="RefSeq" id="XP_027613392.1">
    <property type="nucleotide sequence ID" value="XM_027757591.1"/>
</dbReference>
<comment type="caution">
    <text evidence="2">The sequence shown here is derived from an EMBL/GenBank/DDBJ whole genome shotgun (WGS) entry which is preliminary data.</text>
</comment>
<feature type="transmembrane region" description="Helical" evidence="1">
    <location>
        <begin position="7"/>
        <end position="27"/>
    </location>
</feature>
<evidence type="ECO:0000256" key="1">
    <source>
        <dbReference type="SAM" id="Phobius"/>
    </source>
</evidence>
<keyword evidence="1" id="KW-0812">Transmembrane</keyword>